<evidence type="ECO:0000313" key="6">
    <source>
        <dbReference type="EMBL" id="CUV04271.1"/>
    </source>
</evidence>
<dbReference type="InterPro" id="IPR011990">
    <property type="entry name" value="TPR-like_helical_dom_sf"/>
</dbReference>
<evidence type="ECO:0000256" key="2">
    <source>
        <dbReference type="ARBA" id="ARBA00022737"/>
    </source>
</evidence>
<dbReference type="InterPro" id="IPR008847">
    <property type="entry name" value="Suf"/>
</dbReference>
<feature type="domain" description="Suppressor of forked" evidence="5">
    <location>
        <begin position="242"/>
        <end position="739"/>
    </location>
</feature>
<feature type="region of interest" description="Disordered" evidence="4">
    <location>
        <begin position="1416"/>
        <end position="1455"/>
    </location>
</feature>
<reference evidence="7 8" key="3">
    <citation type="submission" date="2017-10" db="EMBL/GenBank/DDBJ databases">
        <title>Consistent, comparative and evidence-based genome annotation and re-annotation for the closely-related species, Cryptosporidium parvum, C. hominis and C. tyzzeri.</title>
        <authorList>
            <person name="Baptista R.P."/>
            <person name="Li Y."/>
            <person name="Sateriale A."/>
            <person name="Striepen B."/>
            <person name="Kissinger J.C."/>
        </authorList>
    </citation>
    <scope>NUCLEOTIDE SEQUENCE [LARGE SCALE GENOMIC DNA]</scope>
    <source>
        <strain evidence="7">30976</strain>
    </source>
</reference>
<feature type="compositionally biased region" description="Low complexity" evidence="4">
    <location>
        <begin position="421"/>
        <end position="469"/>
    </location>
</feature>
<evidence type="ECO:0000256" key="3">
    <source>
        <dbReference type="ARBA" id="ARBA00023242"/>
    </source>
</evidence>
<feature type="region of interest" description="Disordered" evidence="4">
    <location>
        <begin position="806"/>
        <end position="825"/>
    </location>
</feature>
<evidence type="ECO:0000259" key="5">
    <source>
        <dbReference type="Pfam" id="PF05843"/>
    </source>
</evidence>
<feature type="compositionally biased region" description="Low complexity" evidence="4">
    <location>
        <begin position="1307"/>
        <end position="1339"/>
    </location>
</feature>
<keyword evidence="3" id="KW-0539">Nucleus</keyword>
<reference evidence="7 8" key="1">
    <citation type="submission" date="2014-11" db="EMBL/GenBank/DDBJ databases">
        <title>Comparative genomic analysis of Cryptosporidium hominis reveals occurrence of genetic recombination in virulent subtypes.</title>
        <authorList>
            <person name="Guo Y."/>
            <person name="Tang K."/>
            <person name="Frace M."/>
            <person name="Li N."/>
            <person name="Roellig D.M."/>
            <person name="Sammons S."/>
            <person name="Knipe K."/>
            <person name="Rowe L."/>
            <person name="Feng Y."/>
            <person name="Xiao L."/>
        </authorList>
    </citation>
    <scope>NUCLEOTIDE SEQUENCE [LARGE SCALE GENOMIC DNA]</scope>
    <source>
        <strain evidence="7">30976</strain>
    </source>
</reference>
<dbReference type="VEuPathDB" id="CryptoDB:CHUDEA1_3160"/>
<dbReference type="GO" id="GO:0031124">
    <property type="term" value="P:mRNA 3'-end processing"/>
    <property type="evidence" value="ECO:0007669"/>
    <property type="project" value="InterPro"/>
</dbReference>
<comment type="subcellular location">
    <subcellularLocation>
        <location evidence="1">Nucleus</location>
    </subcellularLocation>
</comment>
<dbReference type="EMBL" id="JTAI01000044">
    <property type="protein sequence ID" value="PPS97173.1"/>
    <property type="molecule type" value="Genomic_DNA"/>
</dbReference>
<dbReference type="VEuPathDB" id="CryptoDB:Chro.10355"/>
<dbReference type="GO" id="GO:0005634">
    <property type="term" value="C:nucleus"/>
    <property type="evidence" value="ECO:0007669"/>
    <property type="project" value="UniProtKB-SubCell"/>
</dbReference>
<feature type="domain" description="Suppressor of forked" evidence="5">
    <location>
        <begin position="11"/>
        <end position="124"/>
    </location>
</feature>
<dbReference type="SUPFAM" id="SSF48452">
    <property type="entry name" value="TPR-like"/>
    <property type="match status" value="2"/>
</dbReference>
<dbReference type="VEuPathDB" id="CryptoDB:ChTU502y2012_412g0185"/>
<dbReference type="PANTHER" id="PTHR19980">
    <property type="entry name" value="RNA CLEAVAGE STIMULATION FACTOR"/>
    <property type="match status" value="1"/>
</dbReference>
<dbReference type="InterPro" id="IPR045243">
    <property type="entry name" value="Rna14-like"/>
</dbReference>
<dbReference type="Proteomes" id="UP001429100">
    <property type="component" value="Unassembled WGS sequence"/>
</dbReference>
<evidence type="ECO:0000313" key="8">
    <source>
        <dbReference type="Proteomes" id="UP001429100"/>
    </source>
</evidence>
<feature type="compositionally biased region" description="Low complexity" evidence="4">
    <location>
        <begin position="1416"/>
        <end position="1426"/>
    </location>
</feature>
<dbReference type="PANTHER" id="PTHR19980:SF0">
    <property type="entry name" value="CLEAVAGE STIMULATION FACTOR SUBUNIT 3"/>
    <property type="match status" value="1"/>
</dbReference>
<sequence>MKKGITSLIDSIVEKNPYDYSLWENIFTVKSESEVFERALEFFPTSPIVWKRYIEYLQSQKNTDEKVLLGIYQRCIHQCSCIMIWKLFIPFVDEKINSLKDRYQIYQLALDTVGSDPRSGFIWQRMYKLRLMVYNTLISKNEASLSGNTLLLNPFETSTIPIISEQIEECFALGDKIATIVTLRQFFIQWLTTPVGNLETAFIAYSLFENSISSSSTTDVPNMNTGIVIGGVVPVSESASKLVTKNLLQSGEKLVNISKIVHKNMMVLVDSLHEDIPAKPLDKSNRSEWMSKFIPWKRYILFEKSNPLGLDKSHYFNRVSYSFRNCLLYFSYHPEVWYEYFIFVWNSHPVQLTGMEIATELLSSAIQRFLPKDEILKLVLAEVYELRKKLDKVMHLYHSMIYIESSGEVIQMDDSGVPVTDDNNGDNNVNMSNTSCGNSNNSNNNNNTQSNTQNNTQNNNSQNNNNNNNNHHHHLNSSVGINNDQNNHQINIQEEANDHHISLGKSRNSRLFVNVGEGIGGETFGVNNGNSNNVIGSRSSVAMIDDNSNSLGGSNTTDFLIGDRNDGTSISKQYSQMITSGLSHKQYNPGVSAVVIIEYLNFILRSTNDKVIWREVFLDYVKRSPRIYDIKWICYSQALNEWRLYNNLDGAYQIFYFGMYYRHLFLDVSFMSCFVSFLLDTGKLQQARNTLQSSIYEIYKETGKVPKQLWLQWFHLERMSGSSIYSLNYLNRIYQLQKDGKNVEIDMLLSKRQQEAWHAILGAPEFAELNKEYIGNDNIDPKTKVYGHSYIVNPFDDDNFIGGLSSSNVNDSNNNDNNNNINSSSNLLLQNQRGANSVLTTGAIGNSRRSLEVNSGNKFILTCPSKFRTAFECFRFGSIYPNSSWTEFYLFDGEEGRNNYFGGGIGISSQSEDERICLGNCNICSKPSSTSSSVSNGNSNLHSVSNTCICNCHSKIKGTVSILSRSAPEEGKSDSSNDYNCVSEGRIVGTYHNEQSTGIATNNNGISSINTSNTSTTNTTNTTTNNNNNNITSSNINLDDDFESFLLERPFEFRFIQNRIGRRICSGNEGRERRRNQGLFGVNYNNGRDFNNTNNNTRMTDENWEDFENCNNYDDYYDNSDLDSIEEGLDDEEMEYYYLNNKISDFTHINEFKWSRVGRSLCSKPDTSSMVRFRFETYPIKNNSITGVKTQLQSQMLKCTLNNVNNGDILKNIEDMRDFNYYLENTNKSFNTLLPKGIVDFVALLPPSNIPTSSIRNILGITQEVVDLLITNLQTCLLPQKIDIYKYSSMSSLAYLCNQNNIKNNEHNNIQNDNNNNNNNIINNNTNNNNNINNNNNNNTSDFGIPRKSSLNSSFSDQMNTNISLSDNQNFSNIQYSSNSNLDINKLQEIIQKSIPWISNNNINMNINTGNDLLNNTNNNNSSNNNTFFTPCNVPNPNRFSNKPKNSNSKVQIQL</sequence>
<keyword evidence="8" id="KW-1185">Reference proteome</keyword>
<feature type="region of interest" description="Disordered" evidence="4">
    <location>
        <begin position="413"/>
        <end position="484"/>
    </location>
</feature>
<feature type="region of interest" description="Disordered" evidence="4">
    <location>
        <begin position="1307"/>
        <end position="1352"/>
    </location>
</feature>
<protein>
    <submittedName>
        <fullName evidence="7">mRNA 3' end processing protein RNA14 with HAT repeat</fullName>
    </submittedName>
</protein>
<dbReference type="GO" id="GO:0003729">
    <property type="term" value="F:mRNA binding"/>
    <property type="evidence" value="ECO:0007669"/>
    <property type="project" value="TreeGrafter"/>
</dbReference>
<organism evidence="6">
    <name type="scientific">Cryptosporidium hominis</name>
    <dbReference type="NCBI Taxonomy" id="237895"/>
    <lineage>
        <taxon>Eukaryota</taxon>
        <taxon>Sar</taxon>
        <taxon>Alveolata</taxon>
        <taxon>Apicomplexa</taxon>
        <taxon>Conoidasida</taxon>
        <taxon>Coccidia</taxon>
        <taxon>Eucoccidiorida</taxon>
        <taxon>Eimeriorina</taxon>
        <taxon>Cryptosporidiidae</taxon>
        <taxon>Cryptosporidium</taxon>
    </lineage>
</organism>
<dbReference type="Proteomes" id="UP000199752">
    <property type="component" value="Chromosome 1"/>
</dbReference>
<evidence type="ECO:0000313" key="7">
    <source>
        <dbReference type="EMBL" id="PPS97173.1"/>
    </source>
</evidence>
<dbReference type="Gene3D" id="1.25.40.1040">
    <property type="match status" value="1"/>
</dbReference>
<dbReference type="Pfam" id="PF05843">
    <property type="entry name" value="Suf"/>
    <property type="match status" value="2"/>
</dbReference>
<reference evidence="6" key="2">
    <citation type="submission" date="2015-08" db="EMBL/GenBank/DDBJ databases">
        <authorList>
            <person name="Babu N.S."/>
            <person name="Beckwith C.J."/>
            <person name="Beseler K.G."/>
            <person name="Brison A."/>
            <person name="Carone J.V."/>
            <person name="Caskin T.P."/>
            <person name="Diamond M."/>
            <person name="Durham M.E."/>
            <person name="Foxe J.M."/>
            <person name="Go M."/>
            <person name="Henderson B.A."/>
            <person name="Jones I.B."/>
            <person name="McGettigan J.A."/>
            <person name="Micheletti S.J."/>
            <person name="Nasrallah M.E."/>
            <person name="Ortiz D."/>
            <person name="Piller C.R."/>
            <person name="Privatt S.R."/>
            <person name="Schneider S.L."/>
            <person name="Sharp S."/>
            <person name="Smith T.C."/>
            <person name="Stanton J.D."/>
            <person name="Ullery H.E."/>
            <person name="Wilson R.J."/>
            <person name="Serrano M.G."/>
            <person name="Buck G."/>
            <person name="Lee V."/>
            <person name="Wang Y."/>
            <person name="Carvalho R."/>
            <person name="Voegtly L."/>
            <person name="Shi R."/>
            <person name="Duckworth R."/>
            <person name="Johnson A."/>
            <person name="Loviza R."/>
            <person name="Walstead R."/>
            <person name="Shah Z."/>
            <person name="Kiflezghi M."/>
            <person name="Wade K."/>
            <person name="Ball S.L."/>
            <person name="Bradley K.W."/>
            <person name="Asai D.J."/>
            <person name="Bowman C.A."/>
            <person name="Russell D.A."/>
            <person name="Pope W.H."/>
            <person name="Jacobs-Sera D."/>
            <person name="Hendrix R.W."/>
            <person name="Hatfull G.F."/>
        </authorList>
    </citation>
    <scope>NUCLEOTIDE SEQUENCE [LARGE SCALE GENOMIC DNA]</scope>
</reference>
<dbReference type="Gene3D" id="1.25.40.10">
    <property type="entry name" value="Tetratricopeptide repeat domain"/>
    <property type="match status" value="2"/>
</dbReference>
<evidence type="ECO:0000256" key="1">
    <source>
        <dbReference type="ARBA" id="ARBA00004123"/>
    </source>
</evidence>
<name>A0A0S4TDA7_CRYHO</name>
<gene>
    <name evidence="6" type="ORF">CHUDEA1_3160</name>
    <name evidence="7" type="ORF">GY17_00001328</name>
</gene>
<evidence type="ECO:0000256" key="4">
    <source>
        <dbReference type="SAM" id="MobiDB-lite"/>
    </source>
</evidence>
<dbReference type="EMBL" id="LN877947">
    <property type="protein sequence ID" value="CUV04271.1"/>
    <property type="molecule type" value="Genomic_DNA"/>
</dbReference>
<feature type="compositionally biased region" description="Polar residues" evidence="4">
    <location>
        <begin position="1427"/>
        <end position="1455"/>
    </location>
</feature>
<proteinExistence type="predicted"/>
<keyword evidence="2" id="KW-0677">Repeat</keyword>
<accession>A0A0S4TDA7</accession>
<dbReference type="VEuPathDB" id="CryptoDB:GY17_00001328"/>